<gene>
    <name evidence="5" type="ORF">JJQ58_03010</name>
</gene>
<comment type="similarity">
    <text evidence="1 4">Belongs to the GTP cyclohydrolase I type 2/NIF3 family.</text>
</comment>
<dbReference type="InterPro" id="IPR036069">
    <property type="entry name" value="DUF34/NIF3_sf"/>
</dbReference>
<protein>
    <recommendedName>
        <fullName evidence="2 4">GTP cyclohydrolase 1 type 2 homolog</fullName>
    </recommendedName>
</protein>
<dbReference type="InterPro" id="IPR017221">
    <property type="entry name" value="DUF34/NIF3_bac"/>
</dbReference>
<sequence length="363" mass="41106">MIIQELLNVINKHVPFSSSESWDNVGLLIGTEDSEVTGILTTLDCTMEVVDEAIENDLNTIIAHHPLIFKGVKNITEKGYGPILKKLIQNDINLIALHTNLDVYPKGVSYMIGDQIGLKNMSVLDDKEESYFKVQIFIPDKDVELMKSAFNKHHLAQTGEYSEVFFQSQGKGQFKLSENANPHIGQSHKTETVYETKLELMIDGKDKSLAKQLIYENHPYEEPVFDFIEMKKTSRIGLGIVGELDKTQSINEFVEHYKEKLHIPAVRFIGNKEAKINRVAIVGGAGIEYAQLAQNKQADLFITGDVKHHEALDAKMDGINVLDINHYSEYVMREGLKSLLEEWTNQSIEIKSSKINTDPYCYM</sequence>
<organism evidence="5 6">
    <name type="scientific">Mammaliicoccus fleurettii</name>
    <dbReference type="NCBI Taxonomy" id="150056"/>
    <lineage>
        <taxon>Bacteria</taxon>
        <taxon>Bacillati</taxon>
        <taxon>Bacillota</taxon>
        <taxon>Bacilli</taxon>
        <taxon>Bacillales</taxon>
        <taxon>Staphylococcaceae</taxon>
        <taxon>Mammaliicoccus</taxon>
    </lineage>
</organism>
<evidence type="ECO:0000256" key="4">
    <source>
        <dbReference type="PIRNR" id="PIRNR037489"/>
    </source>
</evidence>
<dbReference type="InterPro" id="IPR002678">
    <property type="entry name" value="DUF34/NIF3"/>
</dbReference>
<dbReference type="EMBL" id="JAGXBM010000002">
    <property type="protein sequence ID" value="MBS3696454.1"/>
    <property type="molecule type" value="Genomic_DNA"/>
</dbReference>
<proteinExistence type="inferred from homology"/>
<evidence type="ECO:0000256" key="1">
    <source>
        <dbReference type="ARBA" id="ARBA00006964"/>
    </source>
</evidence>
<dbReference type="Pfam" id="PF01784">
    <property type="entry name" value="DUF34_NIF3"/>
    <property type="match status" value="1"/>
</dbReference>
<dbReference type="SUPFAM" id="SSF102705">
    <property type="entry name" value="NIF3 (NGG1p interacting factor 3)-like"/>
    <property type="match status" value="1"/>
</dbReference>
<dbReference type="NCBIfam" id="TIGR00486">
    <property type="entry name" value="YbgI_SA1388"/>
    <property type="match status" value="1"/>
</dbReference>
<keyword evidence="6" id="KW-1185">Reference proteome</keyword>
<keyword evidence="3 4" id="KW-0479">Metal-binding</keyword>
<accession>A0ABS5MKQ5</accession>
<evidence type="ECO:0000256" key="3">
    <source>
        <dbReference type="ARBA" id="ARBA00022723"/>
    </source>
</evidence>
<dbReference type="InterPro" id="IPR015867">
    <property type="entry name" value="N-reg_PII/ATP_PRibTrfase_C"/>
</dbReference>
<evidence type="ECO:0000313" key="5">
    <source>
        <dbReference type="EMBL" id="MBS3696454.1"/>
    </source>
</evidence>
<dbReference type="Gene3D" id="3.30.70.120">
    <property type="match status" value="1"/>
</dbReference>
<dbReference type="RefSeq" id="WP_107509474.1">
    <property type="nucleotide sequence ID" value="NZ_JAAQPD010000007.1"/>
</dbReference>
<comment type="caution">
    <text evidence="5">The sequence shown here is derived from an EMBL/GenBank/DDBJ whole genome shotgun (WGS) entry which is preliminary data.</text>
</comment>
<evidence type="ECO:0000313" key="6">
    <source>
        <dbReference type="Proteomes" id="UP000681586"/>
    </source>
</evidence>
<reference evidence="5 6" key="1">
    <citation type="submission" date="2021-05" db="EMBL/GenBank/DDBJ databases">
        <title>Staphylococcus fleurettii isolated from lake water in First Nation community in Manitoba, Canada.</title>
        <authorList>
            <person name="Bashar S."/>
            <person name="Murdock A."/>
            <person name="Patidar R."/>
            <person name="Golding G."/>
            <person name="Farenhorst A."/>
            <person name="Kumar A."/>
        </authorList>
    </citation>
    <scope>NUCLEOTIDE SEQUENCE [LARGE SCALE GENOMIC DNA]</scope>
    <source>
        <strain evidence="5 6">SF002</strain>
    </source>
</reference>
<evidence type="ECO:0000256" key="2">
    <source>
        <dbReference type="ARBA" id="ARBA00022112"/>
    </source>
</evidence>
<dbReference type="PANTHER" id="PTHR13799">
    <property type="entry name" value="NGG1 INTERACTING FACTOR 3"/>
    <property type="match status" value="1"/>
</dbReference>
<dbReference type="Gene3D" id="3.40.1390.30">
    <property type="entry name" value="NIF3 (NGG1p interacting factor 3)-like"/>
    <property type="match status" value="1"/>
</dbReference>
<dbReference type="Proteomes" id="UP000681586">
    <property type="component" value="Unassembled WGS sequence"/>
</dbReference>
<name>A0ABS5MKQ5_9STAP</name>
<dbReference type="PANTHER" id="PTHR13799:SF14">
    <property type="entry name" value="GTP CYCLOHYDROLASE 1 TYPE 2 HOMOLOG"/>
    <property type="match status" value="1"/>
</dbReference>
<dbReference type="PIRSF" id="PIRSF037489">
    <property type="entry name" value="UCP037489_NIF3_YqfO"/>
    <property type="match status" value="1"/>
</dbReference>